<dbReference type="Pfam" id="PF10670">
    <property type="entry name" value="DUF4198"/>
    <property type="match status" value="1"/>
</dbReference>
<sequence>MNVKRKRRSALTGLAALGWLALASTAGAHYHVYWPQVEGCYGRPGEIMKWRYFWGHPFEMLIDETPPPKFFMFTPQGKREDLTAREVALQDPFSGKSRRGFEVEYKPNGPGDYYLCLTAAPQFIPEEKVFLEDYVKAPWHVMAERGWDQSVDLPVEIIPLTRPYGWPAGVAFKGKAIAKGKAITRATVEIEKFNGFFVPKDQLPKDRLGEENAPLLTRAVKTDLMGYFVCTLDSPGWWIISVSTPGGKKVHEGKPYPVELRGCLWVYVEPPPPPLVPPTLPQEGKGKAGQDQGGPGPR</sequence>
<protein>
    <submittedName>
        <fullName evidence="3">DUF4198 domain-containing protein</fullName>
    </submittedName>
</protein>
<comment type="caution">
    <text evidence="3">The sequence shown here is derived from an EMBL/GenBank/DDBJ whole genome shotgun (WGS) entry which is preliminary data.</text>
</comment>
<evidence type="ECO:0000313" key="3">
    <source>
        <dbReference type="EMBL" id="HGZ10729.1"/>
    </source>
</evidence>
<gene>
    <name evidence="3" type="ORF">ENW48_00750</name>
</gene>
<dbReference type="EMBL" id="DTKJ01000008">
    <property type="protein sequence ID" value="HGZ10729.1"/>
    <property type="molecule type" value="Genomic_DNA"/>
</dbReference>
<keyword evidence="2" id="KW-0732">Signal</keyword>
<feature type="signal peptide" evidence="2">
    <location>
        <begin position="1"/>
        <end position="28"/>
    </location>
</feature>
<feature type="region of interest" description="Disordered" evidence="1">
    <location>
        <begin position="274"/>
        <end position="298"/>
    </location>
</feature>
<accession>A0A7C5AKI6</accession>
<evidence type="ECO:0000256" key="1">
    <source>
        <dbReference type="SAM" id="MobiDB-lite"/>
    </source>
</evidence>
<organism evidence="3">
    <name type="scientific">Desulfobacca acetoxidans</name>
    <dbReference type="NCBI Taxonomy" id="60893"/>
    <lineage>
        <taxon>Bacteria</taxon>
        <taxon>Pseudomonadati</taxon>
        <taxon>Thermodesulfobacteriota</taxon>
        <taxon>Desulfobaccia</taxon>
        <taxon>Desulfobaccales</taxon>
        <taxon>Desulfobaccaceae</taxon>
        <taxon>Desulfobacca</taxon>
    </lineage>
</organism>
<reference evidence="3" key="1">
    <citation type="journal article" date="2020" name="mSystems">
        <title>Genome- and Community-Level Interaction Insights into Carbon Utilization and Element Cycling Functions of Hydrothermarchaeota in Hydrothermal Sediment.</title>
        <authorList>
            <person name="Zhou Z."/>
            <person name="Liu Y."/>
            <person name="Xu W."/>
            <person name="Pan J."/>
            <person name="Luo Z.H."/>
            <person name="Li M."/>
        </authorList>
    </citation>
    <scope>NUCLEOTIDE SEQUENCE [LARGE SCALE GENOMIC DNA]</scope>
    <source>
        <strain evidence="3">SpSt-853</strain>
    </source>
</reference>
<proteinExistence type="predicted"/>
<name>A0A7C5AKI6_9BACT</name>
<evidence type="ECO:0000256" key="2">
    <source>
        <dbReference type="SAM" id="SignalP"/>
    </source>
</evidence>
<feature type="chain" id="PRO_5027782596" evidence="2">
    <location>
        <begin position="29"/>
        <end position="298"/>
    </location>
</feature>
<dbReference type="AlphaFoldDB" id="A0A7C5AKI6"/>
<dbReference type="InterPro" id="IPR019613">
    <property type="entry name" value="DUF4198"/>
</dbReference>